<accession>A0ABN8SPG6</accession>
<comment type="caution">
    <text evidence="2">The sequence shown here is derived from an EMBL/GenBank/DDBJ whole genome shotgun (WGS) entry which is preliminary data.</text>
</comment>
<reference evidence="2 3" key="1">
    <citation type="submission" date="2022-05" db="EMBL/GenBank/DDBJ databases">
        <authorList>
            <consortium name="Genoscope - CEA"/>
            <person name="William W."/>
        </authorList>
    </citation>
    <scope>NUCLEOTIDE SEQUENCE [LARGE SCALE GENOMIC DNA]</scope>
</reference>
<dbReference type="EMBL" id="CALNXI010003499">
    <property type="protein sequence ID" value="CAH3193488.1"/>
    <property type="molecule type" value="Genomic_DNA"/>
</dbReference>
<name>A0ABN8SPG6_9CNID</name>
<feature type="compositionally biased region" description="Basic and acidic residues" evidence="1">
    <location>
        <begin position="73"/>
        <end position="88"/>
    </location>
</feature>
<evidence type="ECO:0008006" key="4">
    <source>
        <dbReference type="Google" id="ProtNLM"/>
    </source>
</evidence>
<evidence type="ECO:0000313" key="2">
    <source>
        <dbReference type="EMBL" id="CAH3193488.1"/>
    </source>
</evidence>
<feature type="region of interest" description="Disordered" evidence="1">
    <location>
        <begin position="73"/>
        <end position="117"/>
    </location>
</feature>
<proteinExistence type="predicted"/>
<evidence type="ECO:0000313" key="3">
    <source>
        <dbReference type="Proteomes" id="UP001159427"/>
    </source>
</evidence>
<gene>
    <name evidence="2" type="ORF">PEVE_00025898</name>
</gene>
<evidence type="ECO:0000256" key="1">
    <source>
        <dbReference type="SAM" id="MobiDB-lite"/>
    </source>
</evidence>
<feature type="compositionally biased region" description="Polar residues" evidence="1">
    <location>
        <begin position="92"/>
        <end position="104"/>
    </location>
</feature>
<dbReference type="Proteomes" id="UP001159427">
    <property type="component" value="Unassembled WGS sequence"/>
</dbReference>
<feature type="non-terminal residue" evidence="2">
    <location>
        <position position="134"/>
    </location>
</feature>
<sequence length="134" mass="15436">MEFLSIKPTPERPFSVDTELATREFNSWLLVKQILKLGLGADYSFWQTPQSSAEYSQTVMKTTDGRDKDILDKQGVETDAKDREESLKDTPISRNSVKESQQTLFPREEQDKRKAKITLHTIEEALTTNEERTP</sequence>
<organism evidence="2 3">
    <name type="scientific">Porites evermanni</name>
    <dbReference type="NCBI Taxonomy" id="104178"/>
    <lineage>
        <taxon>Eukaryota</taxon>
        <taxon>Metazoa</taxon>
        <taxon>Cnidaria</taxon>
        <taxon>Anthozoa</taxon>
        <taxon>Hexacorallia</taxon>
        <taxon>Scleractinia</taxon>
        <taxon>Fungiina</taxon>
        <taxon>Poritidae</taxon>
        <taxon>Porites</taxon>
    </lineage>
</organism>
<keyword evidence="3" id="KW-1185">Reference proteome</keyword>
<protein>
    <recommendedName>
        <fullName evidence="4">Prolactin receptor</fullName>
    </recommendedName>
</protein>